<comment type="similarity">
    <text evidence="1">Belongs to the universal ribosomal protein uS9 family.</text>
</comment>
<sequence>MPKVILPFARPHRWQLRRRPGLQSTIPAITGAAASLALLATLRAHKKSSRKAPPSAGNILVIGKFDPVTGKKNYVNPWEERIDLEKDLPDDGHKIPSGRKFRPYRGPVYKQVPIIDGLQFPLDPNVYYPPLEPPPPGAKWGDGRSPDGNWYMDVEDEKVQYWQGVGKRKTACAIVRIVKGNGQFIVNGKDAITYFNHYPYWWLKACEPLAALSQKNKFDIIAKSFGGGVSGQAGAIRLALARAMQEYNFNWRPLMKKARYLTRDYRMVEPKKPGQPKARRKTPFHKR</sequence>
<keyword evidence="2" id="KW-0689">Ribosomal protein</keyword>
<dbReference type="Gene3D" id="3.30.230.10">
    <property type="match status" value="1"/>
</dbReference>
<reference evidence="4" key="1">
    <citation type="submission" date="2021-02" db="EMBL/GenBank/DDBJ databases">
        <authorList>
            <person name="Dougan E. K."/>
            <person name="Rhodes N."/>
            <person name="Thang M."/>
            <person name="Chan C."/>
        </authorList>
    </citation>
    <scope>NUCLEOTIDE SEQUENCE</scope>
</reference>
<dbReference type="EMBL" id="CAJNDS010002356">
    <property type="protein sequence ID" value="CAE7446786.1"/>
    <property type="molecule type" value="Genomic_DNA"/>
</dbReference>
<dbReference type="GO" id="GO:0003735">
    <property type="term" value="F:structural constituent of ribosome"/>
    <property type="evidence" value="ECO:0007669"/>
    <property type="project" value="InterPro"/>
</dbReference>
<dbReference type="AlphaFoldDB" id="A0A812RNP7"/>
<dbReference type="SUPFAM" id="SSF54211">
    <property type="entry name" value="Ribosomal protein S5 domain 2-like"/>
    <property type="match status" value="1"/>
</dbReference>
<organism evidence="4 5">
    <name type="scientific">Symbiodinium natans</name>
    <dbReference type="NCBI Taxonomy" id="878477"/>
    <lineage>
        <taxon>Eukaryota</taxon>
        <taxon>Sar</taxon>
        <taxon>Alveolata</taxon>
        <taxon>Dinophyceae</taxon>
        <taxon>Suessiales</taxon>
        <taxon>Symbiodiniaceae</taxon>
        <taxon>Symbiodinium</taxon>
    </lineage>
</organism>
<dbReference type="GO" id="GO:0022627">
    <property type="term" value="C:cytosolic small ribosomal subunit"/>
    <property type="evidence" value="ECO:0007669"/>
    <property type="project" value="TreeGrafter"/>
</dbReference>
<evidence type="ECO:0000313" key="4">
    <source>
        <dbReference type="EMBL" id="CAE7446786.1"/>
    </source>
</evidence>
<accession>A0A812RNP7</accession>
<gene>
    <name evidence="4" type="primary">rpsI</name>
    <name evidence="4" type="ORF">SNAT2548_LOCUS24352</name>
</gene>
<evidence type="ECO:0000256" key="2">
    <source>
        <dbReference type="ARBA" id="ARBA00022980"/>
    </source>
</evidence>
<dbReference type="InterPro" id="IPR020568">
    <property type="entry name" value="Ribosomal_Su5_D2-typ_SF"/>
</dbReference>
<evidence type="ECO:0000256" key="3">
    <source>
        <dbReference type="ARBA" id="ARBA00023274"/>
    </source>
</evidence>
<dbReference type="InterPro" id="IPR014721">
    <property type="entry name" value="Ribsml_uS5_D2-typ_fold_subgr"/>
</dbReference>
<dbReference type="OrthoDB" id="10254627at2759"/>
<keyword evidence="5" id="KW-1185">Reference proteome</keyword>
<dbReference type="NCBIfam" id="NF001099">
    <property type="entry name" value="PRK00132.1"/>
    <property type="match status" value="1"/>
</dbReference>
<dbReference type="Proteomes" id="UP000604046">
    <property type="component" value="Unassembled WGS sequence"/>
</dbReference>
<dbReference type="GO" id="GO:0003723">
    <property type="term" value="F:RNA binding"/>
    <property type="evidence" value="ECO:0007669"/>
    <property type="project" value="TreeGrafter"/>
</dbReference>
<dbReference type="InterPro" id="IPR023035">
    <property type="entry name" value="Ribosomal_uS9_bac/plastid"/>
</dbReference>
<proteinExistence type="inferred from homology"/>
<dbReference type="PANTHER" id="PTHR21569">
    <property type="entry name" value="RIBOSOMAL PROTEIN S9"/>
    <property type="match status" value="1"/>
</dbReference>
<protein>
    <submittedName>
        <fullName evidence="4">RpsI protein</fullName>
    </submittedName>
</protein>
<dbReference type="PANTHER" id="PTHR21569:SF1">
    <property type="entry name" value="SMALL RIBOSOMAL SUBUNIT PROTEIN US9M"/>
    <property type="match status" value="1"/>
</dbReference>
<name>A0A812RNP7_9DINO</name>
<evidence type="ECO:0000256" key="1">
    <source>
        <dbReference type="ARBA" id="ARBA00005251"/>
    </source>
</evidence>
<dbReference type="GO" id="GO:0006412">
    <property type="term" value="P:translation"/>
    <property type="evidence" value="ECO:0007669"/>
    <property type="project" value="InterPro"/>
</dbReference>
<dbReference type="InterPro" id="IPR000754">
    <property type="entry name" value="Ribosomal_uS9"/>
</dbReference>
<keyword evidence="3" id="KW-0687">Ribonucleoprotein</keyword>
<evidence type="ECO:0000313" key="5">
    <source>
        <dbReference type="Proteomes" id="UP000604046"/>
    </source>
</evidence>
<comment type="caution">
    <text evidence="4">The sequence shown here is derived from an EMBL/GenBank/DDBJ whole genome shotgun (WGS) entry which is preliminary data.</text>
</comment>
<dbReference type="Pfam" id="PF00380">
    <property type="entry name" value="Ribosomal_S9"/>
    <property type="match status" value="1"/>
</dbReference>